<dbReference type="Pfam" id="PF04290">
    <property type="entry name" value="DctQ"/>
    <property type="match status" value="1"/>
</dbReference>
<dbReference type="GO" id="GO:0022857">
    <property type="term" value="F:transmembrane transporter activity"/>
    <property type="evidence" value="ECO:0007669"/>
    <property type="project" value="UniProtKB-UniRule"/>
</dbReference>
<keyword evidence="5 9" id="KW-0812">Transmembrane</keyword>
<evidence type="ECO:0000259" key="10">
    <source>
        <dbReference type="Pfam" id="PF04290"/>
    </source>
</evidence>
<dbReference type="GO" id="GO:0005886">
    <property type="term" value="C:plasma membrane"/>
    <property type="evidence" value="ECO:0007669"/>
    <property type="project" value="UniProtKB-SubCell"/>
</dbReference>
<organism evidence="11 12">
    <name type="scientific">endosymbiont of Escarpia spicata</name>
    <dbReference type="NCBI Taxonomy" id="2200908"/>
    <lineage>
        <taxon>Bacteria</taxon>
        <taxon>Pseudomonadati</taxon>
        <taxon>Pseudomonadota</taxon>
        <taxon>Gammaproteobacteria</taxon>
        <taxon>sulfur-oxidizing symbionts</taxon>
    </lineage>
</organism>
<feature type="transmembrane region" description="Helical" evidence="9">
    <location>
        <begin position="90"/>
        <end position="111"/>
    </location>
</feature>
<dbReference type="AlphaFoldDB" id="A0A370DBF0"/>
<dbReference type="EMBL" id="QFXE01000021">
    <property type="protein sequence ID" value="RDH81910.1"/>
    <property type="molecule type" value="Genomic_DNA"/>
</dbReference>
<comment type="subunit">
    <text evidence="9">The complex comprises the extracytoplasmic solute receptor protein and the two transmembrane proteins.</text>
</comment>
<evidence type="ECO:0000313" key="12">
    <source>
        <dbReference type="Proteomes" id="UP000254771"/>
    </source>
</evidence>
<keyword evidence="2 9" id="KW-0813">Transport</keyword>
<dbReference type="PANTHER" id="PTHR35011">
    <property type="entry name" value="2,3-DIKETO-L-GULONATE TRAP TRANSPORTER SMALL PERMEASE PROTEIN YIAM"/>
    <property type="match status" value="1"/>
</dbReference>
<keyword evidence="7 9" id="KW-0472">Membrane</keyword>
<feature type="transmembrane region" description="Helical" evidence="9">
    <location>
        <begin position="131"/>
        <end position="150"/>
    </location>
</feature>
<evidence type="ECO:0000256" key="9">
    <source>
        <dbReference type="RuleBase" id="RU369079"/>
    </source>
</evidence>
<evidence type="ECO:0000256" key="5">
    <source>
        <dbReference type="ARBA" id="ARBA00022692"/>
    </source>
</evidence>
<evidence type="ECO:0000256" key="8">
    <source>
        <dbReference type="ARBA" id="ARBA00038436"/>
    </source>
</evidence>
<keyword evidence="4 9" id="KW-0997">Cell inner membrane</keyword>
<gene>
    <name evidence="11" type="ORF">DIZ78_15795</name>
</gene>
<dbReference type="Proteomes" id="UP000254771">
    <property type="component" value="Unassembled WGS sequence"/>
</dbReference>
<sequence>MEVKLKRVREFILFAEDGVMALLLTAMILLAVTQILLRNFFDSGIIWADPTLRMLVLWISLMGAIASTREDRHIRIDLLSRYLSGSRRSFIQAITDLFSAIVCGLIAWHAARFVAFEYEDGSLLFGSFPAWAGESIIPIGFGIMTLRFLFNMPLRFLAGDKQ</sequence>
<keyword evidence="3" id="KW-1003">Cell membrane</keyword>
<dbReference type="InterPro" id="IPR007387">
    <property type="entry name" value="TRAP_DctQ"/>
</dbReference>
<dbReference type="GO" id="GO:0015740">
    <property type="term" value="P:C4-dicarboxylate transport"/>
    <property type="evidence" value="ECO:0007669"/>
    <property type="project" value="TreeGrafter"/>
</dbReference>
<reference evidence="11 12" key="1">
    <citation type="journal article" date="2018" name="ISME J.">
        <title>Endosymbiont genomes yield clues of tubeworm success.</title>
        <authorList>
            <person name="Li Y."/>
            <person name="Liles M.R."/>
            <person name="Halanych K.M."/>
        </authorList>
    </citation>
    <scope>NUCLEOTIDE SEQUENCE [LARGE SCALE GENOMIC DNA]</scope>
    <source>
        <strain evidence="11">A1462</strain>
    </source>
</reference>
<evidence type="ECO:0000256" key="7">
    <source>
        <dbReference type="ARBA" id="ARBA00023136"/>
    </source>
</evidence>
<protein>
    <recommendedName>
        <fullName evidence="9">TRAP transporter small permease protein</fullName>
    </recommendedName>
</protein>
<comment type="function">
    <text evidence="9">Part of the tripartite ATP-independent periplasmic (TRAP) transport system.</text>
</comment>
<evidence type="ECO:0000313" key="11">
    <source>
        <dbReference type="EMBL" id="RDH81910.1"/>
    </source>
</evidence>
<comment type="caution">
    <text evidence="11">The sequence shown here is derived from an EMBL/GenBank/DDBJ whole genome shotgun (WGS) entry which is preliminary data.</text>
</comment>
<evidence type="ECO:0000256" key="1">
    <source>
        <dbReference type="ARBA" id="ARBA00004429"/>
    </source>
</evidence>
<keyword evidence="12" id="KW-1185">Reference proteome</keyword>
<dbReference type="PANTHER" id="PTHR35011:SF2">
    <property type="entry name" value="2,3-DIKETO-L-GULONATE TRAP TRANSPORTER SMALL PERMEASE PROTEIN YIAM"/>
    <property type="match status" value="1"/>
</dbReference>
<dbReference type="InterPro" id="IPR055348">
    <property type="entry name" value="DctQ"/>
</dbReference>
<evidence type="ECO:0000256" key="3">
    <source>
        <dbReference type="ARBA" id="ARBA00022475"/>
    </source>
</evidence>
<evidence type="ECO:0000256" key="6">
    <source>
        <dbReference type="ARBA" id="ARBA00022989"/>
    </source>
</evidence>
<evidence type="ECO:0000256" key="4">
    <source>
        <dbReference type="ARBA" id="ARBA00022519"/>
    </source>
</evidence>
<proteinExistence type="inferred from homology"/>
<name>A0A370DBF0_9GAMM</name>
<feature type="domain" description="Tripartite ATP-independent periplasmic transporters DctQ component" evidence="10">
    <location>
        <begin position="27"/>
        <end position="150"/>
    </location>
</feature>
<comment type="subcellular location">
    <subcellularLocation>
        <location evidence="1 9">Cell inner membrane</location>
        <topology evidence="1 9">Multi-pass membrane protein</topology>
    </subcellularLocation>
</comment>
<keyword evidence="6 9" id="KW-1133">Transmembrane helix</keyword>
<feature type="transmembrane region" description="Helical" evidence="9">
    <location>
        <begin position="12"/>
        <end position="32"/>
    </location>
</feature>
<feature type="transmembrane region" description="Helical" evidence="9">
    <location>
        <begin position="52"/>
        <end position="69"/>
    </location>
</feature>
<accession>A0A370DBF0</accession>
<comment type="similarity">
    <text evidence="8 9">Belongs to the TRAP transporter small permease family.</text>
</comment>
<evidence type="ECO:0000256" key="2">
    <source>
        <dbReference type="ARBA" id="ARBA00022448"/>
    </source>
</evidence>